<protein>
    <submittedName>
        <fullName evidence="2">Uncharacterized protein</fullName>
    </submittedName>
</protein>
<reference evidence="2 3" key="1">
    <citation type="submission" date="2022-04" db="EMBL/GenBank/DDBJ databases">
        <title>Positive selection, recombination, and allopatry shape intraspecific diversity of widespread and dominant cyanobacteria.</title>
        <authorList>
            <person name="Wei J."/>
            <person name="Shu W."/>
            <person name="Hu C."/>
        </authorList>
    </citation>
    <scope>NUCLEOTIDE SEQUENCE [LARGE SCALE GENOMIC DNA]</scope>
    <source>
        <strain evidence="2 3">GB2-A4</strain>
    </source>
</reference>
<gene>
    <name evidence="2" type="ORF">NC998_29075</name>
</gene>
<proteinExistence type="predicted"/>
<feature type="compositionally biased region" description="Pro residues" evidence="1">
    <location>
        <begin position="431"/>
        <end position="440"/>
    </location>
</feature>
<dbReference type="RefSeq" id="WP_190435286.1">
    <property type="nucleotide sequence ID" value="NZ_JAMPKM010000070.1"/>
</dbReference>
<organism evidence="2 3">
    <name type="scientific">Trichocoleus desertorum GB2-A4</name>
    <dbReference type="NCBI Taxonomy" id="2933944"/>
    <lineage>
        <taxon>Bacteria</taxon>
        <taxon>Bacillati</taxon>
        <taxon>Cyanobacteriota</taxon>
        <taxon>Cyanophyceae</taxon>
        <taxon>Leptolyngbyales</taxon>
        <taxon>Trichocoleusaceae</taxon>
        <taxon>Trichocoleus</taxon>
    </lineage>
</organism>
<accession>A0ABV0JH69</accession>
<evidence type="ECO:0000313" key="2">
    <source>
        <dbReference type="EMBL" id="MEP0821100.1"/>
    </source>
</evidence>
<sequence length="476" mass="53767">MSQLPQSGQLQVFQSLISSRRRYIQNLPIQPDRIGVPLVYPTIVDLREDGDESILTYPTVAAKRQPKRVLDLLRQQKVKSPFRLPDPRIKRSPNAPAEGWAAYHLPRSGELEVAYVGGDIPFQPLGTTAGWMLSPMIDDETCILGHWQYWKEIQEAGTLLNTSIPRIVFESKPHPKVMGMLHYCLDMITPAWRVNTQQKWNAVRYLIDWILWSLGHCSVPDFPTDLWDGGVHDRLFQVFDVSYLLLWPYDHLGALLEELSDESYRVPPQISMEVAEREVKSLFPYRNGDYRDQLLVDPETGTGRILMTASNYSFELLGLNTDALLSKVAIINLYLFAPWGVFPFEFLQHDLDSAELQACLGRTLSVVKRKQLNADYFSATEPALDGDRYQPIQLRQRRTTKSLADLGLNVKKAPQIMPTQRMEAPVLPGLPGGPPLPSPQDLPGLSLRSITPASGSKSSNSQNQNRLLPQGDDEQS</sequence>
<dbReference type="EMBL" id="JAMPKM010000070">
    <property type="protein sequence ID" value="MEP0821100.1"/>
    <property type="molecule type" value="Genomic_DNA"/>
</dbReference>
<evidence type="ECO:0000313" key="3">
    <source>
        <dbReference type="Proteomes" id="UP001464891"/>
    </source>
</evidence>
<keyword evidence="3" id="KW-1185">Reference proteome</keyword>
<feature type="region of interest" description="Disordered" evidence="1">
    <location>
        <begin position="414"/>
        <end position="476"/>
    </location>
</feature>
<evidence type="ECO:0000256" key="1">
    <source>
        <dbReference type="SAM" id="MobiDB-lite"/>
    </source>
</evidence>
<dbReference type="Proteomes" id="UP001464891">
    <property type="component" value="Unassembled WGS sequence"/>
</dbReference>
<name>A0ABV0JH69_9CYAN</name>
<comment type="caution">
    <text evidence="2">The sequence shown here is derived from an EMBL/GenBank/DDBJ whole genome shotgun (WGS) entry which is preliminary data.</text>
</comment>
<feature type="compositionally biased region" description="Polar residues" evidence="1">
    <location>
        <begin position="448"/>
        <end position="457"/>
    </location>
</feature>